<evidence type="ECO:0000313" key="6">
    <source>
        <dbReference type="Proteomes" id="UP000265703"/>
    </source>
</evidence>
<dbReference type="EMBL" id="QKYT01000017">
    <property type="protein sequence ID" value="RIA98302.1"/>
    <property type="molecule type" value="Genomic_DNA"/>
</dbReference>
<comment type="caution">
    <text evidence="5">The sequence shown here is derived from an EMBL/GenBank/DDBJ whole genome shotgun (WGS) entry which is preliminary data.</text>
</comment>
<organism evidence="5 6">
    <name type="scientific">Glomus cerebriforme</name>
    <dbReference type="NCBI Taxonomy" id="658196"/>
    <lineage>
        <taxon>Eukaryota</taxon>
        <taxon>Fungi</taxon>
        <taxon>Fungi incertae sedis</taxon>
        <taxon>Mucoromycota</taxon>
        <taxon>Glomeromycotina</taxon>
        <taxon>Glomeromycetes</taxon>
        <taxon>Glomerales</taxon>
        <taxon>Glomeraceae</taxon>
        <taxon>Glomus</taxon>
    </lineage>
</organism>
<keyword evidence="2" id="KW-0863">Zinc-finger</keyword>
<evidence type="ECO:0000259" key="4">
    <source>
        <dbReference type="SMART" id="SM01328"/>
    </source>
</evidence>
<dbReference type="InterPro" id="IPR027377">
    <property type="entry name" value="ZAR1/RTP1-5-like_Znf-3CxxC"/>
</dbReference>
<evidence type="ECO:0000256" key="1">
    <source>
        <dbReference type="ARBA" id="ARBA00022723"/>
    </source>
</evidence>
<name>A0A397TK37_9GLOM</name>
<reference evidence="5 6" key="1">
    <citation type="submission" date="2018-06" db="EMBL/GenBank/DDBJ databases">
        <title>Comparative genomics reveals the genomic features of Rhizophagus irregularis, R. cerebriforme, R. diaphanum and Gigaspora rosea, and their symbiotic lifestyle signature.</title>
        <authorList>
            <person name="Morin E."/>
            <person name="San Clemente H."/>
            <person name="Chen E.C.H."/>
            <person name="De La Providencia I."/>
            <person name="Hainaut M."/>
            <person name="Kuo A."/>
            <person name="Kohler A."/>
            <person name="Murat C."/>
            <person name="Tang N."/>
            <person name="Roy S."/>
            <person name="Loubradou J."/>
            <person name="Henrissat B."/>
            <person name="Grigoriev I.V."/>
            <person name="Corradi N."/>
            <person name="Roux C."/>
            <person name="Martin F.M."/>
        </authorList>
    </citation>
    <scope>NUCLEOTIDE SEQUENCE [LARGE SCALE GENOMIC DNA]</scope>
    <source>
        <strain evidence="5 6">DAOM 227022</strain>
    </source>
</reference>
<sequence>MECKCRNKRPRQHEWQCQNIWIKQNEWRCKHDQKCKNERKCRQQEFQCPNEWQSDEYTQESLKNYLEKTPKEQNDFFTECCEKCGENCMISSFHLYLQQPKSLEESPAIEIICHLVWNNYYRVFGNWKCNNCFKSWPSSYTWIKLQKFMDKVPGKNLEQGDFYMQSCNRCKNSSMNKILEYEPLQEAESDSPHKQHLCKKCLHGETCHRTGNYFG</sequence>
<dbReference type="GO" id="GO:0008270">
    <property type="term" value="F:zinc ion binding"/>
    <property type="evidence" value="ECO:0007669"/>
    <property type="project" value="UniProtKB-KW"/>
</dbReference>
<accession>A0A397TK37</accession>
<keyword evidence="3" id="KW-0862">Zinc</keyword>
<proteinExistence type="predicted"/>
<keyword evidence="6" id="KW-1185">Reference proteome</keyword>
<dbReference type="AlphaFoldDB" id="A0A397TK37"/>
<dbReference type="Pfam" id="PF13695">
    <property type="entry name" value="Zn_ribbon_3CxxC"/>
    <property type="match status" value="1"/>
</dbReference>
<gene>
    <name evidence="5" type="ORF">C1645_812851</name>
</gene>
<dbReference type="SMART" id="SM01328">
    <property type="entry name" value="zf-3CxxC"/>
    <property type="match status" value="1"/>
</dbReference>
<dbReference type="Proteomes" id="UP000265703">
    <property type="component" value="Unassembled WGS sequence"/>
</dbReference>
<keyword evidence="1" id="KW-0479">Metal-binding</keyword>
<feature type="domain" description="3CxxC-type" evidence="4">
    <location>
        <begin position="122"/>
        <end position="204"/>
    </location>
</feature>
<evidence type="ECO:0000313" key="5">
    <source>
        <dbReference type="EMBL" id="RIA98302.1"/>
    </source>
</evidence>
<evidence type="ECO:0000256" key="2">
    <source>
        <dbReference type="ARBA" id="ARBA00022771"/>
    </source>
</evidence>
<evidence type="ECO:0000256" key="3">
    <source>
        <dbReference type="ARBA" id="ARBA00022833"/>
    </source>
</evidence>
<dbReference type="OrthoDB" id="2376871at2759"/>
<protein>
    <recommendedName>
        <fullName evidence="4">3CxxC-type domain-containing protein</fullName>
    </recommendedName>
</protein>